<evidence type="ECO:0000313" key="5">
    <source>
        <dbReference type="EMBL" id="ODV95420.1"/>
    </source>
</evidence>
<dbReference type="InterPro" id="IPR037191">
    <property type="entry name" value="VPS9_dom_sf"/>
</dbReference>
<proteinExistence type="predicted"/>
<dbReference type="SUPFAM" id="SSF46934">
    <property type="entry name" value="UBA-like"/>
    <property type="match status" value="1"/>
</dbReference>
<dbReference type="Pfam" id="PF18151">
    <property type="entry name" value="DUF5601"/>
    <property type="match status" value="1"/>
</dbReference>
<dbReference type="STRING" id="669874.A0A1E4TUJ0"/>
<name>A0A1E4TUJ0_PACTA</name>
<dbReference type="Pfam" id="PF02204">
    <property type="entry name" value="VPS9"/>
    <property type="match status" value="1"/>
</dbReference>
<dbReference type="PANTHER" id="PTHR23101:SF25">
    <property type="entry name" value="GTPASE-ACTIVATING PROTEIN AND VPS9 DOMAIN-CONTAINING PROTEIN 1"/>
    <property type="match status" value="1"/>
</dbReference>
<dbReference type="InterPro" id="IPR045046">
    <property type="entry name" value="Vps9-like"/>
</dbReference>
<dbReference type="Gene3D" id="1.10.246.120">
    <property type="match status" value="1"/>
</dbReference>
<evidence type="ECO:0000256" key="1">
    <source>
        <dbReference type="ARBA" id="ARBA00022786"/>
    </source>
</evidence>
<feature type="domain" description="VPS9" evidence="4">
    <location>
        <begin position="150"/>
        <end position="294"/>
    </location>
</feature>
<dbReference type="Gene3D" id="1.10.8.10">
    <property type="entry name" value="DNA helicase RuvA subunit, C-terminal domain"/>
    <property type="match status" value="1"/>
</dbReference>
<dbReference type="PROSITE" id="PS51205">
    <property type="entry name" value="VPS9"/>
    <property type="match status" value="1"/>
</dbReference>
<dbReference type="InterPro" id="IPR041804">
    <property type="entry name" value="Vps9_CUE"/>
</dbReference>
<dbReference type="PANTHER" id="PTHR23101">
    <property type="entry name" value="RAB GDP/GTP EXCHANGE FACTOR"/>
    <property type="match status" value="1"/>
</dbReference>
<dbReference type="GO" id="GO:0043130">
    <property type="term" value="F:ubiquitin binding"/>
    <property type="evidence" value="ECO:0007669"/>
    <property type="project" value="InterPro"/>
</dbReference>
<evidence type="ECO:0000256" key="2">
    <source>
        <dbReference type="SAM" id="MobiDB-lite"/>
    </source>
</evidence>
<dbReference type="GO" id="GO:0031267">
    <property type="term" value="F:small GTPase binding"/>
    <property type="evidence" value="ECO:0007669"/>
    <property type="project" value="TreeGrafter"/>
</dbReference>
<dbReference type="InterPro" id="IPR009060">
    <property type="entry name" value="UBA-like_sf"/>
</dbReference>
<dbReference type="SMART" id="SM00167">
    <property type="entry name" value="VPS9"/>
    <property type="match status" value="1"/>
</dbReference>
<protein>
    <recommendedName>
        <fullName evidence="7">VPS9 domain-containing protein</fullName>
    </recommendedName>
</protein>
<organism evidence="5 6">
    <name type="scientific">Pachysolen tannophilus NRRL Y-2460</name>
    <dbReference type="NCBI Taxonomy" id="669874"/>
    <lineage>
        <taxon>Eukaryota</taxon>
        <taxon>Fungi</taxon>
        <taxon>Dikarya</taxon>
        <taxon>Ascomycota</taxon>
        <taxon>Saccharomycotina</taxon>
        <taxon>Pichiomycetes</taxon>
        <taxon>Pachysolenaceae</taxon>
        <taxon>Pachysolen</taxon>
    </lineage>
</organism>
<dbReference type="OrthoDB" id="300289at2759"/>
<dbReference type="GO" id="GO:0005829">
    <property type="term" value="C:cytosol"/>
    <property type="evidence" value="ECO:0007669"/>
    <property type="project" value="TreeGrafter"/>
</dbReference>
<keyword evidence="6" id="KW-1185">Reference proteome</keyword>
<evidence type="ECO:0000259" key="3">
    <source>
        <dbReference type="PROSITE" id="PS51140"/>
    </source>
</evidence>
<dbReference type="Gene3D" id="1.20.1050.80">
    <property type="entry name" value="VPS9 domain"/>
    <property type="match status" value="1"/>
</dbReference>
<evidence type="ECO:0008006" key="7">
    <source>
        <dbReference type="Google" id="ProtNLM"/>
    </source>
</evidence>
<dbReference type="Proteomes" id="UP000094236">
    <property type="component" value="Unassembled WGS sequence"/>
</dbReference>
<dbReference type="InterPro" id="IPR041545">
    <property type="entry name" value="DUF5601"/>
</dbReference>
<dbReference type="SUPFAM" id="SSF109993">
    <property type="entry name" value="VPS9 domain"/>
    <property type="match status" value="1"/>
</dbReference>
<gene>
    <name evidence="5" type="ORF">PACTADRAFT_42339</name>
</gene>
<sequence length="424" mass="49086">MGKGKSPEVKEKNIEEIAESSSSLTAAAPSNNLGHLSQEAAPVFDFQKFLAQLKTKNCEPILRFLKSFLYQFQTKNIWTVDEQIKLIKDFEKFIYDKFVLIKQIDEDKNEYEADFAKEGFEKLIMSKLYLLVFPPAIPPKKLTTSHKEDLIQDLKLAENLVKFQWLEPRHLDLPESLMLSNSSFIKLSCIEINKLNNYKSPRDKIICVLNCCKVIFGLIRQSQHKNKVEENADSFIPLLIYVIIKAKPKNLISNINYIERFRNEKFLTGEISYYLSSLQIVSNFVINIERKLLTIDEEEFERHIIEYEEKSKKEKEKRQEEQEQKQKHDLDHDQETKSNQEQNSSNGIFAPFPQQLTSLMVGNKNSNRANEQSPSQLLANSAKETIDNLLAMFPEMARDIVRDIVIAKHCNIGDCVDVCLDLQA</sequence>
<evidence type="ECO:0000259" key="4">
    <source>
        <dbReference type="PROSITE" id="PS51205"/>
    </source>
</evidence>
<dbReference type="AlphaFoldDB" id="A0A1E4TUJ0"/>
<dbReference type="InterPro" id="IPR003123">
    <property type="entry name" value="VPS9"/>
</dbReference>
<dbReference type="CDD" id="cd14369">
    <property type="entry name" value="CUE_VPS9_like"/>
    <property type="match status" value="1"/>
</dbReference>
<dbReference type="GO" id="GO:0005085">
    <property type="term" value="F:guanyl-nucleotide exchange factor activity"/>
    <property type="evidence" value="ECO:0007669"/>
    <property type="project" value="InterPro"/>
</dbReference>
<reference evidence="6" key="1">
    <citation type="submission" date="2016-05" db="EMBL/GenBank/DDBJ databases">
        <title>Comparative genomics of biotechnologically important yeasts.</title>
        <authorList>
            <consortium name="DOE Joint Genome Institute"/>
            <person name="Riley R."/>
            <person name="Haridas S."/>
            <person name="Wolfe K.H."/>
            <person name="Lopes M.R."/>
            <person name="Hittinger C.T."/>
            <person name="Goker M."/>
            <person name="Salamov A."/>
            <person name="Wisecaver J."/>
            <person name="Long T.M."/>
            <person name="Aerts A.L."/>
            <person name="Barry K."/>
            <person name="Choi C."/>
            <person name="Clum A."/>
            <person name="Coughlan A.Y."/>
            <person name="Deshpande S."/>
            <person name="Douglass A.P."/>
            <person name="Hanson S.J."/>
            <person name="Klenk H.-P."/>
            <person name="Labutti K."/>
            <person name="Lapidus A."/>
            <person name="Lindquist E."/>
            <person name="Lipzen A."/>
            <person name="Meier-Kolthoff J.P."/>
            <person name="Ohm R.A."/>
            <person name="Otillar R.P."/>
            <person name="Pangilinan J."/>
            <person name="Peng Y."/>
            <person name="Rokas A."/>
            <person name="Rosa C.A."/>
            <person name="Scheuner C."/>
            <person name="Sibirny A.A."/>
            <person name="Slot J.C."/>
            <person name="Stielow J.B."/>
            <person name="Sun H."/>
            <person name="Kurtzman C.P."/>
            <person name="Blackwell M."/>
            <person name="Grigoriev I.V."/>
            <person name="Jeffries T.W."/>
        </authorList>
    </citation>
    <scope>NUCLEOTIDE SEQUENCE [LARGE SCALE GENOMIC DNA]</scope>
    <source>
        <strain evidence="6">NRRL Y-2460</strain>
    </source>
</reference>
<dbReference type="EMBL" id="KV454014">
    <property type="protein sequence ID" value="ODV95420.1"/>
    <property type="molecule type" value="Genomic_DNA"/>
</dbReference>
<feature type="region of interest" description="Disordered" evidence="2">
    <location>
        <begin position="311"/>
        <end position="348"/>
    </location>
</feature>
<dbReference type="GO" id="GO:0016192">
    <property type="term" value="P:vesicle-mediated transport"/>
    <property type="evidence" value="ECO:0007669"/>
    <property type="project" value="InterPro"/>
</dbReference>
<feature type="domain" description="CUE" evidence="3">
    <location>
        <begin position="381"/>
        <end position="424"/>
    </location>
</feature>
<feature type="compositionally biased region" description="Basic and acidic residues" evidence="2">
    <location>
        <begin position="311"/>
        <end position="338"/>
    </location>
</feature>
<dbReference type="GO" id="GO:0030139">
    <property type="term" value="C:endocytic vesicle"/>
    <property type="evidence" value="ECO:0007669"/>
    <property type="project" value="TreeGrafter"/>
</dbReference>
<dbReference type="PROSITE" id="PS51140">
    <property type="entry name" value="CUE"/>
    <property type="match status" value="1"/>
</dbReference>
<evidence type="ECO:0000313" key="6">
    <source>
        <dbReference type="Proteomes" id="UP000094236"/>
    </source>
</evidence>
<keyword evidence="1" id="KW-0833">Ubl conjugation pathway</keyword>
<accession>A0A1E4TUJ0</accession>
<dbReference type="InterPro" id="IPR003892">
    <property type="entry name" value="CUE"/>
</dbReference>